<dbReference type="Proteomes" id="UP001220610">
    <property type="component" value="Chromosome"/>
</dbReference>
<evidence type="ECO:0000313" key="3">
    <source>
        <dbReference type="Proteomes" id="UP001220610"/>
    </source>
</evidence>
<dbReference type="Gene3D" id="2.60.120.10">
    <property type="entry name" value="Jelly Rolls"/>
    <property type="match status" value="1"/>
</dbReference>
<protein>
    <submittedName>
        <fullName evidence="2">Cupin domain-containing protein</fullName>
    </submittedName>
</protein>
<feature type="domain" description="Cupin type-2" evidence="1">
    <location>
        <begin position="38"/>
        <end position="102"/>
    </location>
</feature>
<dbReference type="PANTHER" id="PTHR37694">
    <property type="entry name" value="SLR8022 PROTEIN"/>
    <property type="match status" value="1"/>
</dbReference>
<evidence type="ECO:0000313" key="2">
    <source>
        <dbReference type="EMBL" id="WEK38351.1"/>
    </source>
</evidence>
<dbReference type="PANTHER" id="PTHR37694:SF1">
    <property type="entry name" value="SLR8022 PROTEIN"/>
    <property type="match status" value="1"/>
</dbReference>
<dbReference type="SUPFAM" id="SSF51182">
    <property type="entry name" value="RmlC-like cupins"/>
    <property type="match status" value="1"/>
</dbReference>
<dbReference type="InterPro" id="IPR011051">
    <property type="entry name" value="RmlC_Cupin_sf"/>
</dbReference>
<evidence type="ECO:0000259" key="1">
    <source>
        <dbReference type="Pfam" id="PF07883"/>
    </source>
</evidence>
<organism evidence="2 3">
    <name type="scientific">Candidatus Pseudobacter hemicellulosilyticus</name>
    <dbReference type="NCBI Taxonomy" id="3121375"/>
    <lineage>
        <taxon>Bacteria</taxon>
        <taxon>Pseudomonadati</taxon>
        <taxon>Bacteroidota</taxon>
        <taxon>Chitinophagia</taxon>
        <taxon>Chitinophagales</taxon>
        <taxon>Chitinophagaceae</taxon>
        <taxon>Pseudobacter</taxon>
    </lineage>
</organism>
<sequence length="107" mass="11601">MSTAEKAVVFSPLERIAYARHSVVSQQITKNPSGNISLFAFDEGQQLSEHSAPFDAVVHVIDGQAEIRISGEPHQVQTGEMIILPANIPHSVHAIAAFKMLLVMIKG</sequence>
<dbReference type="AlphaFoldDB" id="A0AAJ5WU99"/>
<reference evidence="2" key="1">
    <citation type="submission" date="2023-03" db="EMBL/GenBank/DDBJ databases">
        <title>Andean soil-derived lignocellulolytic bacterial consortium as a source of novel taxa and putative plastic-active enzymes.</title>
        <authorList>
            <person name="Diaz-Garcia L."/>
            <person name="Chuvochina M."/>
            <person name="Feuerriegel G."/>
            <person name="Bunk B."/>
            <person name="Sproer C."/>
            <person name="Streit W.R."/>
            <person name="Rodriguez L.M."/>
            <person name="Overmann J."/>
            <person name="Jimenez D.J."/>
        </authorList>
    </citation>
    <scope>NUCLEOTIDE SEQUENCE</scope>
    <source>
        <strain evidence="2">MAG 7</strain>
    </source>
</reference>
<proteinExistence type="predicted"/>
<gene>
    <name evidence="2" type="ORF">P0Y53_12660</name>
</gene>
<name>A0AAJ5WU99_9BACT</name>
<dbReference type="CDD" id="cd02230">
    <property type="entry name" value="cupin_HP0902-like"/>
    <property type="match status" value="1"/>
</dbReference>
<dbReference type="EMBL" id="CP119311">
    <property type="protein sequence ID" value="WEK38351.1"/>
    <property type="molecule type" value="Genomic_DNA"/>
</dbReference>
<dbReference type="Pfam" id="PF07883">
    <property type="entry name" value="Cupin_2"/>
    <property type="match status" value="1"/>
</dbReference>
<accession>A0AAJ5WU99</accession>
<dbReference type="InterPro" id="IPR013096">
    <property type="entry name" value="Cupin_2"/>
</dbReference>
<dbReference type="InterPro" id="IPR014710">
    <property type="entry name" value="RmlC-like_jellyroll"/>
</dbReference>